<accession>A0A0F6B8A6</accession>
<proteinExistence type="predicted"/>
<evidence type="ECO:0000313" key="1">
    <source>
        <dbReference type="EMBL" id="ACY90754.1"/>
    </source>
</evidence>
<dbReference type="HOGENOM" id="CLU_2496086_0_0_6"/>
<keyword evidence="2" id="KW-1185">Reference proteome</keyword>
<dbReference type="KEGG" id="seo:STM14_4367"/>
<dbReference type="Proteomes" id="UP000002695">
    <property type="component" value="Chromosome"/>
</dbReference>
<reference evidence="1 2" key="1">
    <citation type="journal article" date="2010" name="J. Bacteriol.">
        <title>Short-term signatures of evolutionary change in the Salmonella enterica serovar typhimurium 14028 genome.</title>
        <authorList>
            <person name="Jarvik T."/>
            <person name="Smillie C."/>
            <person name="Groisman E.A."/>
            <person name="Ochman H."/>
        </authorList>
    </citation>
    <scope>NUCLEOTIDE SEQUENCE [LARGE SCALE GENOMIC DNA]</scope>
    <source>
        <strain evidence="2">14028s / SGSC 2262</strain>
    </source>
</reference>
<dbReference type="EMBL" id="CP001363">
    <property type="protein sequence ID" value="ACY90754.1"/>
    <property type="molecule type" value="Genomic_DNA"/>
</dbReference>
<name>A0A0F6B8A6_SALT1</name>
<gene>
    <name evidence="1" type="ordered locus">STM14_4367</name>
</gene>
<dbReference type="AlphaFoldDB" id="A0A0F6B8A6"/>
<protein>
    <submittedName>
        <fullName evidence="1">Uncharacterized protein</fullName>
    </submittedName>
</protein>
<sequence>MPPGIKPPQHCASPGKPGLLLILRQNPRPGTALTCNLRDASQTITFICQNTFSISEAGSQPLNSVNYASSRPVPVIPKPSFSILRL</sequence>
<organism evidence="1 2">
    <name type="scientific">Salmonella typhimurium (strain 14028s / SGSC 2262)</name>
    <dbReference type="NCBI Taxonomy" id="588858"/>
    <lineage>
        <taxon>Bacteria</taxon>
        <taxon>Pseudomonadati</taxon>
        <taxon>Pseudomonadota</taxon>
        <taxon>Gammaproteobacteria</taxon>
        <taxon>Enterobacterales</taxon>
        <taxon>Enterobacteriaceae</taxon>
        <taxon>Salmonella</taxon>
    </lineage>
</organism>
<dbReference type="BioCyc" id="SENT588858:STM14_RS25525-MONOMER"/>
<evidence type="ECO:0000313" key="2">
    <source>
        <dbReference type="Proteomes" id="UP000002695"/>
    </source>
</evidence>